<proteinExistence type="predicted"/>
<evidence type="ECO:0000313" key="3">
    <source>
        <dbReference type="EMBL" id="GAA1797556.1"/>
    </source>
</evidence>
<dbReference type="EMBL" id="BAAAOB010000004">
    <property type="protein sequence ID" value="GAA1797556.1"/>
    <property type="molecule type" value="Genomic_DNA"/>
</dbReference>
<feature type="transmembrane region" description="Helical" evidence="2">
    <location>
        <begin position="145"/>
        <end position="165"/>
    </location>
</feature>
<feature type="region of interest" description="Disordered" evidence="1">
    <location>
        <begin position="1"/>
        <end position="36"/>
    </location>
</feature>
<evidence type="ECO:0000313" key="4">
    <source>
        <dbReference type="Proteomes" id="UP001500851"/>
    </source>
</evidence>
<comment type="caution">
    <text evidence="3">The sequence shown here is derived from an EMBL/GenBank/DDBJ whole genome shotgun (WGS) entry which is preliminary data.</text>
</comment>
<feature type="transmembrane region" description="Helical" evidence="2">
    <location>
        <begin position="211"/>
        <end position="230"/>
    </location>
</feature>
<sequence>MNATTASDQTAPTRPIAGIGAETGSGTETGSGSATDRAAAFADAVRDQLADLPADERDELLDGLEADLVERISDGGEPGDPIAYAEELRRAAGLPPRGEAVGTWTRPTLRERVDAIEARLGTWAESTAARRGIWGFVRSLRPAWWVFRGLGVAFALMFFAGFMVYLNGFPYPRSMTIAVLLSLVTTLLSVQWGRGEWLPKRWMVWLRRMGDVIAVFALVFLLGSIANLGAVSSDVSEQPQGQPGLNANADQRISNIYAYDCSGKLLDGVRLFDQDGRPLTTTTGGPWGDGQQVDGGWDEQKQQSIEYGVNRLADPGAWNVFPLAEKRIDTQGNAVSDDAGPIAAAPRDAVAPLSTSCPAPGATQEQAGAGTSATQTPAPSATPTSKP</sequence>
<accession>A0ABN2LRM7</accession>
<keyword evidence="4" id="KW-1185">Reference proteome</keyword>
<dbReference type="RefSeq" id="WP_344033224.1">
    <property type="nucleotide sequence ID" value="NZ_BAAAOB010000004.1"/>
</dbReference>
<feature type="transmembrane region" description="Helical" evidence="2">
    <location>
        <begin position="171"/>
        <end position="190"/>
    </location>
</feature>
<evidence type="ECO:0000256" key="2">
    <source>
        <dbReference type="SAM" id="Phobius"/>
    </source>
</evidence>
<organism evidence="3 4">
    <name type="scientific">Leucobacter iarius</name>
    <dbReference type="NCBI Taxonomy" id="333963"/>
    <lineage>
        <taxon>Bacteria</taxon>
        <taxon>Bacillati</taxon>
        <taxon>Actinomycetota</taxon>
        <taxon>Actinomycetes</taxon>
        <taxon>Micrococcales</taxon>
        <taxon>Microbacteriaceae</taxon>
        <taxon>Leucobacter</taxon>
    </lineage>
</organism>
<gene>
    <name evidence="3" type="ORF">GCM10009768_28150</name>
</gene>
<keyword evidence="2" id="KW-0472">Membrane</keyword>
<feature type="region of interest" description="Disordered" evidence="1">
    <location>
        <begin position="334"/>
        <end position="387"/>
    </location>
</feature>
<keyword evidence="2" id="KW-1133">Transmembrane helix</keyword>
<feature type="region of interest" description="Disordered" evidence="1">
    <location>
        <begin position="277"/>
        <end position="297"/>
    </location>
</feature>
<keyword evidence="2" id="KW-0812">Transmembrane</keyword>
<protein>
    <submittedName>
        <fullName evidence="3">Uncharacterized protein</fullName>
    </submittedName>
</protein>
<evidence type="ECO:0000256" key="1">
    <source>
        <dbReference type="SAM" id="MobiDB-lite"/>
    </source>
</evidence>
<name>A0ABN2LRM7_9MICO</name>
<feature type="compositionally biased region" description="Low complexity" evidence="1">
    <location>
        <begin position="358"/>
        <end position="387"/>
    </location>
</feature>
<reference evidence="3 4" key="1">
    <citation type="journal article" date="2019" name="Int. J. Syst. Evol. Microbiol.">
        <title>The Global Catalogue of Microorganisms (GCM) 10K type strain sequencing project: providing services to taxonomists for standard genome sequencing and annotation.</title>
        <authorList>
            <consortium name="The Broad Institute Genomics Platform"/>
            <consortium name="The Broad Institute Genome Sequencing Center for Infectious Disease"/>
            <person name="Wu L."/>
            <person name="Ma J."/>
        </authorList>
    </citation>
    <scope>NUCLEOTIDE SEQUENCE [LARGE SCALE GENOMIC DNA]</scope>
    <source>
        <strain evidence="3 4">JCM 14736</strain>
    </source>
</reference>
<dbReference type="Proteomes" id="UP001500851">
    <property type="component" value="Unassembled WGS sequence"/>
</dbReference>
<feature type="compositionally biased region" description="Polar residues" evidence="1">
    <location>
        <begin position="1"/>
        <end position="12"/>
    </location>
</feature>